<proteinExistence type="inferred from homology"/>
<evidence type="ECO:0000313" key="4">
    <source>
        <dbReference type="EMBL" id="PIQ69065.1"/>
    </source>
</evidence>
<dbReference type="Proteomes" id="UP000229342">
    <property type="component" value="Unassembled WGS sequence"/>
</dbReference>
<dbReference type="GO" id="GO:0051287">
    <property type="term" value="F:NAD binding"/>
    <property type="evidence" value="ECO:0007669"/>
    <property type="project" value="InterPro"/>
</dbReference>
<dbReference type="PANTHER" id="PTHR43750:SF3">
    <property type="entry name" value="UDP-GLUCOSE 6-DEHYDROGENASE TUAD"/>
    <property type="match status" value="1"/>
</dbReference>
<dbReference type="SUPFAM" id="SSF48179">
    <property type="entry name" value="6-phosphogluconate dehydrogenase C-terminal domain-like"/>
    <property type="match status" value="1"/>
</dbReference>
<dbReference type="AlphaFoldDB" id="A0A2H0KCW8"/>
<dbReference type="InterPro" id="IPR036291">
    <property type="entry name" value="NAD(P)-bd_dom_sf"/>
</dbReference>
<name>A0A2H0KCW8_9BACT</name>
<dbReference type="Pfam" id="PF03721">
    <property type="entry name" value="UDPG_MGDP_dh_N"/>
    <property type="match status" value="1"/>
</dbReference>
<dbReference type="InterPro" id="IPR013328">
    <property type="entry name" value="6PGD_dom2"/>
</dbReference>
<evidence type="ECO:0000256" key="1">
    <source>
        <dbReference type="ARBA" id="ARBA00006601"/>
    </source>
</evidence>
<dbReference type="Pfam" id="PF00984">
    <property type="entry name" value="UDPG_MGDP_dh"/>
    <property type="match status" value="1"/>
</dbReference>
<sequence length="310" mass="34431">MNKKSQTKKSRKPSIGFIGQGFIGKNYADDFERRGFLVTRYAMEEPYRQNKDKIKECDVVFIAVPTPTTPQGFDFSIIRAVLPLIGKGKIAVIKSTMLPGTTALLQKEFPGIFVFHSPEFLREKTASYDAAHPDRNIVGIPRDTPTARLKAKQILEILPPASSPMIVRATEAELIKYGGNNFFYVKVVYVNMLFDLATQLGCRWDVVKDAMIADPRIGASHMEPVHQSGHVRGKKKGERGAGGHCFIKDFAAFALLYERMVKDPVGNAALTSLAEKNSALLRASGKDLDLLEGVYGAEKKRKYNVDCRST</sequence>
<evidence type="ECO:0000313" key="5">
    <source>
        <dbReference type="Proteomes" id="UP000229342"/>
    </source>
</evidence>
<dbReference type="PANTHER" id="PTHR43750">
    <property type="entry name" value="UDP-GLUCOSE 6-DEHYDROGENASE TUAD"/>
    <property type="match status" value="1"/>
</dbReference>
<dbReference type="InterPro" id="IPR014026">
    <property type="entry name" value="UDP-Glc/GDP-Man_DH_dimer"/>
</dbReference>
<dbReference type="SUPFAM" id="SSF51735">
    <property type="entry name" value="NAD(P)-binding Rossmann-fold domains"/>
    <property type="match status" value="1"/>
</dbReference>
<accession>A0A2H0KCW8</accession>
<evidence type="ECO:0008006" key="6">
    <source>
        <dbReference type="Google" id="ProtNLM"/>
    </source>
</evidence>
<feature type="domain" description="UDP-glucose/GDP-mannose dehydrogenase N-terminal" evidence="3">
    <location>
        <begin position="51"/>
        <end position="144"/>
    </location>
</feature>
<dbReference type="Gene3D" id="1.10.1040.10">
    <property type="entry name" value="N-(1-d-carboxylethyl)-l-norvaline Dehydrogenase, domain 2"/>
    <property type="match status" value="1"/>
</dbReference>
<dbReference type="InterPro" id="IPR008927">
    <property type="entry name" value="6-PGluconate_DH-like_C_sf"/>
</dbReference>
<organism evidence="4 5">
    <name type="scientific">Candidatus Taylorbacteria bacterium CG11_big_fil_rev_8_21_14_0_20_46_11</name>
    <dbReference type="NCBI Taxonomy" id="1975025"/>
    <lineage>
        <taxon>Bacteria</taxon>
        <taxon>Candidatus Tayloriibacteriota</taxon>
    </lineage>
</organism>
<dbReference type="EMBL" id="PCVG01000014">
    <property type="protein sequence ID" value="PIQ69065.1"/>
    <property type="molecule type" value="Genomic_DNA"/>
</dbReference>
<comment type="similarity">
    <text evidence="1">Belongs to the UDP-glucose/GDP-mannose dehydrogenase family.</text>
</comment>
<comment type="caution">
    <text evidence="4">The sequence shown here is derived from an EMBL/GenBank/DDBJ whole genome shotgun (WGS) entry which is preliminary data.</text>
</comment>
<dbReference type="Gene3D" id="3.40.50.720">
    <property type="entry name" value="NAD(P)-binding Rossmann-like Domain"/>
    <property type="match status" value="1"/>
</dbReference>
<reference evidence="4 5" key="1">
    <citation type="submission" date="2017-09" db="EMBL/GenBank/DDBJ databases">
        <title>Depth-based differentiation of microbial function through sediment-hosted aquifers and enrichment of novel symbionts in the deep terrestrial subsurface.</title>
        <authorList>
            <person name="Probst A.J."/>
            <person name="Ladd B."/>
            <person name="Jarett J.K."/>
            <person name="Geller-Mcgrath D.E."/>
            <person name="Sieber C.M."/>
            <person name="Emerson J.B."/>
            <person name="Anantharaman K."/>
            <person name="Thomas B.C."/>
            <person name="Malmstrom R."/>
            <person name="Stieglmeier M."/>
            <person name="Klingl A."/>
            <person name="Woyke T."/>
            <person name="Ryan C.M."/>
            <person name="Banfield J.F."/>
        </authorList>
    </citation>
    <scope>NUCLEOTIDE SEQUENCE [LARGE SCALE GENOMIC DNA]</scope>
    <source>
        <strain evidence="4">CG11_big_fil_rev_8_21_14_0_20_46_11</strain>
    </source>
</reference>
<evidence type="ECO:0000259" key="3">
    <source>
        <dbReference type="Pfam" id="PF03721"/>
    </source>
</evidence>
<evidence type="ECO:0000259" key="2">
    <source>
        <dbReference type="Pfam" id="PF00984"/>
    </source>
</evidence>
<protein>
    <recommendedName>
        <fullName evidence="6">UDP-glucose/GDP-mannose dehydrogenase dimerization</fullName>
    </recommendedName>
</protein>
<dbReference type="GO" id="GO:0016616">
    <property type="term" value="F:oxidoreductase activity, acting on the CH-OH group of donors, NAD or NADP as acceptor"/>
    <property type="evidence" value="ECO:0007669"/>
    <property type="project" value="InterPro"/>
</dbReference>
<feature type="domain" description="UDP-glucose/GDP-mannose dehydrogenase dimerisation" evidence="2">
    <location>
        <begin position="171"/>
        <end position="259"/>
    </location>
</feature>
<dbReference type="InterPro" id="IPR001732">
    <property type="entry name" value="UDP-Glc/GDP-Man_DH_N"/>
</dbReference>
<gene>
    <name evidence="4" type="ORF">COV91_01065</name>
</gene>